<organism evidence="1 2">
    <name type="scientific">Pricia mediterranea</name>
    <dbReference type="NCBI Taxonomy" id="3076079"/>
    <lineage>
        <taxon>Bacteria</taxon>
        <taxon>Pseudomonadati</taxon>
        <taxon>Bacteroidota</taxon>
        <taxon>Flavobacteriia</taxon>
        <taxon>Flavobacteriales</taxon>
        <taxon>Flavobacteriaceae</taxon>
        <taxon>Pricia</taxon>
    </lineage>
</organism>
<reference evidence="1 2" key="1">
    <citation type="submission" date="2023-09" db="EMBL/GenBank/DDBJ databases">
        <title>Novel taxa isolated from Blanes Bay.</title>
        <authorList>
            <person name="Rey-Velasco X."/>
            <person name="Lucena T."/>
        </authorList>
    </citation>
    <scope>NUCLEOTIDE SEQUENCE [LARGE SCALE GENOMIC DNA]</scope>
    <source>
        <strain evidence="1 2">S334</strain>
    </source>
</reference>
<protein>
    <submittedName>
        <fullName evidence="1">Alpha/beta hydrolase</fullName>
    </submittedName>
</protein>
<name>A0ABU3L912_9FLAO</name>
<sequence>MKQLFTMIALGIMCYAPAQQISLRKGTVVDSLPVSVSDTISETFSLYLPKKFEVSSVWPVLFVFDMQGRGQQALKMAASAAEEQGYILAASDHLRDTLPISDNILIANRMINAVVGFLPIHKDRIYVGGFAGGGRFSTLVPSFIKGVQGVLVSGATVANTDLLASKNPFHLIGIVGNADYNYPEMMEMEELLNRMKFPNQLLLFEGGHQWPETEVLSNALEIFTLSAMAKGRIPRDEAFIRAKYDEDLTQANIWFTANKPLLANNRLDEMLEIYAPFYDTDAIRDSQKTLKKSKIFKTRNRHQNDLLFQERLIKEDYVYYLEEDILTYNYNNLGWWKYQMEELEKFNSSKDELRQLTGKRLEGYINALVADNIDIVKAGDPVDEEALNFLWMLNTVIDPRDYGSYLKIISYNAKVNDNGTALFYLEELLKNGYADKDELYALEDTALLRLTPEFNDIVGKYLKEARYDWD</sequence>
<keyword evidence="2" id="KW-1185">Reference proteome</keyword>
<dbReference type="Gene3D" id="3.40.50.1820">
    <property type="entry name" value="alpha/beta hydrolase"/>
    <property type="match status" value="1"/>
</dbReference>
<dbReference type="Proteomes" id="UP001250656">
    <property type="component" value="Unassembled WGS sequence"/>
</dbReference>
<evidence type="ECO:0000313" key="2">
    <source>
        <dbReference type="Proteomes" id="UP001250656"/>
    </source>
</evidence>
<proteinExistence type="predicted"/>
<dbReference type="GO" id="GO:0016787">
    <property type="term" value="F:hydrolase activity"/>
    <property type="evidence" value="ECO:0007669"/>
    <property type="project" value="UniProtKB-KW"/>
</dbReference>
<keyword evidence="1" id="KW-0378">Hydrolase</keyword>
<dbReference type="EMBL" id="JAVTTP010000001">
    <property type="protein sequence ID" value="MDT7829718.1"/>
    <property type="molecule type" value="Genomic_DNA"/>
</dbReference>
<evidence type="ECO:0000313" key="1">
    <source>
        <dbReference type="EMBL" id="MDT7829718.1"/>
    </source>
</evidence>
<accession>A0ABU3L912</accession>
<dbReference type="RefSeq" id="WP_314015848.1">
    <property type="nucleotide sequence ID" value="NZ_JAVTTP010000001.1"/>
</dbReference>
<comment type="caution">
    <text evidence="1">The sequence shown here is derived from an EMBL/GenBank/DDBJ whole genome shotgun (WGS) entry which is preliminary data.</text>
</comment>
<dbReference type="SUPFAM" id="SSF53474">
    <property type="entry name" value="alpha/beta-Hydrolases"/>
    <property type="match status" value="1"/>
</dbReference>
<dbReference type="InterPro" id="IPR029058">
    <property type="entry name" value="AB_hydrolase_fold"/>
</dbReference>
<gene>
    <name evidence="1" type="ORF">RQM65_13675</name>
</gene>